<reference evidence="2 3" key="1">
    <citation type="submission" date="2012-08" db="EMBL/GenBank/DDBJ databases">
        <authorList>
            <person name="Gan P.H.P."/>
            <person name="Ikeda K."/>
            <person name="Irieda H."/>
            <person name="Narusaka M."/>
            <person name="O'Connell R.J."/>
            <person name="Narusaka Y."/>
            <person name="Takano Y."/>
            <person name="Kubo Y."/>
            <person name="Shirasu K."/>
        </authorList>
    </citation>
    <scope>NUCLEOTIDE SEQUENCE [LARGE SCALE GENOMIC DNA]</scope>
    <source>
        <strain evidence="2 3">Nara gc5</strain>
    </source>
</reference>
<dbReference type="Pfam" id="PF06985">
    <property type="entry name" value="HET"/>
    <property type="match status" value="1"/>
</dbReference>
<reference evidence="2 3" key="2">
    <citation type="submission" date="2020-04" db="EMBL/GenBank/DDBJ databases">
        <title>Genome sequencing and assembly of multiple isolates from the Colletotrichum gloeosporioides species complex.</title>
        <authorList>
            <person name="Gan P."/>
            <person name="Shirasu K."/>
        </authorList>
    </citation>
    <scope>NUCLEOTIDE SEQUENCE [LARGE SCALE GENOMIC DNA]</scope>
    <source>
        <strain evidence="2 3">Nara gc5</strain>
    </source>
</reference>
<protein>
    <submittedName>
        <fullName evidence="2">Heterokaryon incompatibility protein 6, OR allele</fullName>
    </submittedName>
</protein>
<keyword evidence="3" id="KW-1185">Reference proteome</keyword>
<dbReference type="PANTHER" id="PTHR24148">
    <property type="entry name" value="ANKYRIN REPEAT DOMAIN-CONTAINING PROTEIN 39 HOMOLOG-RELATED"/>
    <property type="match status" value="1"/>
</dbReference>
<gene>
    <name evidence="2" type="ORF">CGGC5_v006825</name>
</gene>
<dbReference type="InParanoid" id="A0A7J6J3L0"/>
<comment type="caution">
    <text evidence="2">The sequence shown here is derived from an EMBL/GenBank/DDBJ whole genome shotgun (WGS) entry which is preliminary data.</text>
</comment>
<evidence type="ECO:0000313" key="3">
    <source>
        <dbReference type="Proteomes" id="UP000011096"/>
    </source>
</evidence>
<accession>A0A7J6J3L0</accession>
<dbReference type="GeneID" id="43603923"/>
<sequence length="687" mass="77586">MATSESFTYSSAVSASQFRLVNIQAAREGPLETQVATFSLAAHPKYYTLSYCWGAADFDSDEADQAPRFSSIAVNGRNFPVRENLRDALLQLRQSFPDAWFWIDAICINQDDNAERSAQVAIMDKIYTKSHSTVAWIGREKPGLERALEVIIARLETWYKWSDAPGISYWEVNATQDYEPLARAMAGIPDLALEDWMALEGIYGRRWFRRLWVVQEVALSTEVIVLCGIQQIPWPALGEFAWLTMNSGSLYRGQQLMGENGLHRQVDMGIMNATAINTCRSWCDYYRDLYSRDPSNPIRPGVFTPEGYITIVLFPKWEKALEDLLDNTSTFESTDGRDQIYGLFGMLKFIAEFEKILAEFERHRDDFVDFGFDDALISVDYDIPLPDLYTRVTSQIVGSGRLELFTRAGVAYERMEGLPSWVPDFRGTIVTDLAQDASRHAGNADLGIRIVGDKLYCRGFKVGAVPESTDFLAQALSGQANPVYPFTNRPTVDAYWRTLVMDKKEPMSRLLGARDEVGLSFREWTVSCMLQLAIAQLQAGMDWDDVEESMKDFDETAAMDTTGLYPGTKDLKARLGILGYLGEAEEASREEKRAVIERAEEHLRIWQIHSLHNNRLFTLLDGGHMALLDNSAALGDEVWILKGLQLPLQMRRVEGGNFVIVCDAYVHGIMSGEAITDEVVWEDICFV</sequence>
<evidence type="ECO:0000259" key="1">
    <source>
        <dbReference type="Pfam" id="PF06985"/>
    </source>
</evidence>
<dbReference type="InterPro" id="IPR010730">
    <property type="entry name" value="HET"/>
</dbReference>
<dbReference type="AlphaFoldDB" id="A0A7J6J3L0"/>
<dbReference type="EMBL" id="ANPB02000004">
    <property type="protein sequence ID" value="KAF4484385.1"/>
    <property type="molecule type" value="Genomic_DNA"/>
</dbReference>
<feature type="domain" description="Heterokaryon incompatibility" evidence="1">
    <location>
        <begin position="46"/>
        <end position="216"/>
    </location>
</feature>
<proteinExistence type="predicted"/>
<organism evidence="2 3">
    <name type="scientific">Colletotrichum fructicola (strain Nara gc5)</name>
    <name type="common">Anthracnose fungus</name>
    <name type="synonym">Colletotrichum gloeosporioides (strain Nara gc5)</name>
    <dbReference type="NCBI Taxonomy" id="1213859"/>
    <lineage>
        <taxon>Eukaryota</taxon>
        <taxon>Fungi</taxon>
        <taxon>Dikarya</taxon>
        <taxon>Ascomycota</taxon>
        <taxon>Pezizomycotina</taxon>
        <taxon>Sordariomycetes</taxon>
        <taxon>Hypocreomycetidae</taxon>
        <taxon>Glomerellales</taxon>
        <taxon>Glomerellaceae</taxon>
        <taxon>Colletotrichum</taxon>
        <taxon>Colletotrichum gloeosporioides species complex</taxon>
    </lineage>
</organism>
<dbReference type="OrthoDB" id="4476201at2759"/>
<dbReference type="RefSeq" id="XP_031883082.1">
    <property type="nucleotide sequence ID" value="XM_032019698.1"/>
</dbReference>
<evidence type="ECO:0000313" key="2">
    <source>
        <dbReference type="EMBL" id="KAF4484385.1"/>
    </source>
</evidence>
<dbReference type="Proteomes" id="UP000011096">
    <property type="component" value="Unassembled WGS sequence"/>
</dbReference>
<dbReference type="PANTHER" id="PTHR24148:SF64">
    <property type="entry name" value="HETEROKARYON INCOMPATIBILITY DOMAIN-CONTAINING PROTEIN"/>
    <property type="match status" value="1"/>
</dbReference>
<dbReference type="InterPro" id="IPR052895">
    <property type="entry name" value="HetReg/Transcr_Mod"/>
</dbReference>
<name>A0A7J6J3L0_COLFN</name>